<feature type="binding site" evidence="6">
    <location>
        <position position="23"/>
    </location>
    <ligand>
        <name>Ca(2+)</name>
        <dbReference type="ChEBI" id="CHEBI:29108"/>
    </ligand>
</feature>
<feature type="transmembrane region" description="Helical" evidence="8">
    <location>
        <begin position="20"/>
        <end position="41"/>
    </location>
</feature>
<feature type="transmembrane region" description="Helical" evidence="8">
    <location>
        <begin position="136"/>
        <end position="154"/>
    </location>
</feature>
<keyword evidence="4 8" id="KW-1133">Transmembrane helix</keyword>
<feature type="transmembrane region" description="Helical" evidence="8">
    <location>
        <begin position="81"/>
        <end position="99"/>
    </location>
</feature>
<feature type="binding site" evidence="7">
    <location>
        <position position="191"/>
    </location>
    <ligand>
        <name>Zn(2+)</name>
        <dbReference type="ChEBI" id="CHEBI:29105"/>
        <note>catalytic</note>
    </ligand>
</feature>
<reference evidence="9 10" key="1">
    <citation type="submission" date="2019-02" db="EMBL/GenBank/DDBJ databases">
        <title>Deep-cultivation of Planctomycetes and their phenomic and genomic characterization uncovers novel biology.</title>
        <authorList>
            <person name="Wiegand S."/>
            <person name="Jogler M."/>
            <person name="Boedeker C."/>
            <person name="Pinto D."/>
            <person name="Vollmers J."/>
            <person name="Rivas-Marin E."/>
            <person name="Kohn T."/>
            <person name="Peeters S.H."/>
            <person name="Heuer A."/>
            <person name="Rast P."/>
            <person name="Oberbeckmann S."/>
            <person name="Bunk B."/>
            <person name="Jeske O."/>
            <person name="Meyerdierks A."/>
            <person name="Storesund J.E."/>
            <person name="Kallscheuer N."/>
            <person name="Luecker S."/>
            <person name="Lage O.M."/>
            <person name="Pohl T."/>
            <person name="Merkel B.J."/>
            <person name="Hornburger P."/>
            <person name="Mueller R.-W."/>
            <person name="Bruemmer F."/>
            <person name="Labrenz M."/>
            <person name="Spormann A.M."/>
            <person name="Op Den Camp H."/>
            <person name="Overmann J."/>
            <person name="Amann R."/>
            <person name="Jetten M.S.M."/>
            <person name="Mascher T."/>
            <person name="Medema M.H."/>
            <person name="Devos D.P."/>
            <person name="Kaster A.-K."/>
            <person name="Ovreas L."/>
            <person name="Rohde M."/>
            <person name="Galperin M.Y."/>
            <person name="Jogler C."/>
        </authorList>
    </citation>
    <scope>NUCLEOTIDE SEQUENCE [LARGE SCALE GENOMIC DNA]</scope>
    <source>
        <strain evidence="9 10">Poly51</strain>
    </source>
</reference>
<keyword evidence="6" id="KW-0106">Calcium</keyword>
<gene>
    <name evidence="9" type="ORF">Poly51_32430</name>
</gene>
<keyword evidence="10" id="KW-1185">Reference proteome</keyword>
<evidence type="ECO:0000256" key="6">
    <source>
        <dbReference type="PIRSR" id="PIRSR608901-1"/>
    </source>
</evidence>
<name>A0A5C6F1Q6_9BACT</name>
<protein>
    <submittedName>
        <fullName evidence="9">Ceramidase</fullName>
    </submittedName>
</protein>
<dbReference type="GO" id="GO:0016811">
    <property type="term" value="F:hydrolase activity, acting on carbon-nitrogen (but not peptide) bonds, in linear amides"/>
    <property type="evidence" value="ECO:0007669"/>
    <property type="project" value="InterPro"/>
</dbReference>
<evidence type="ECO:0000313" key="10">
    <source>
        <dbReference type="Proteomes" id="UP000318288"/>
    </source>
</evidence>
<dbReference type="GO" id="GO:0016020">
    <property type="term" value="C:membrane"/>
    <property type="evidence" value="ECO:0007669"/>
    <property type="project" value="UniProtKB-SubCell"/>
</dbReference>
<comment type="cofactor">
    <cofactor evidence="7">
        <name>Zn(2+)</name>
        <dbReference type="ChEBI" id="CHEBI:29105"/>
    </cofactor>
</comment>
<dbReference type="InterPro" id="IPR008901">
    <property type="entry name" value="ACER"/>
</dbReference>
<keyword evidence="3" id="KW-0378">Hydrolase</keyword>
<evidence type="ECO:0000256" key="5">
    <source>
        <dbReference type="ARBA" id="ARBA00023136"/>
    </source>
</evidence>
<keyword evidence="7" id="KW-0862">Zinc</keyword>
<dbReference type="Pfam" id="PF05875">
    <property type="entry name" value="Ceramidase"/>
    <property type="match status" value="1"/>
</dbReference>
<evidence type="ECO:0000256" key="7">
    <source>
        <dbReference type="PIRSR" id="PIRSR608901-2"/>
    </source>
</evidence>
<comment type="caution">
    <text evidence="9">The sequence shown here is derived from an EMBL/GenBank/DDBJ whole genome shotgun (WGS) entry which is preliminary data.</text>
</comment>
<evidence type="ECO:0000256" key="3">
    <source>
        <dbReference type="ARBA" id="ARBA00022801"/>
    </source>
</evidence>
<keyword evidence="5 8" id="KW-0472">Membrane</keyword>
<dbReference type="Proteomes" id="UP000318288">
    <property type="component" value="Unassembled WGS sequence"/>
</dbReference>
<comment type="subcellular location">
    <subcellularLocation>
        <location evidence="1">Membrane</location>
        <topology evidence="1">Multi-pass membrane protein</topology>
    </subcellularLocation>
</comment>
<evidence type="ECO:0000313" key="9">
    <source>
        <dbReference type="EMBL" id="TWU54524.1"/>
    </source>
</evidence>
<feature type="transmembrane region" description="Helical" evidence="8">
    <location>
        <begin position="192"/>
        <end position="213"/>
    </location>
</feature>
<dbReference type="GO" id="GO:0046872">
    <property type="term" value="F:metal ion binding"/>
    <property type="evidence" value="ECO:0007669"/>
    <property type="project" value="UniProtKB-KW"/>
</dbReference>
<dbReference type="GO" id="GO:0006672">
    <property type="term" value="P:ceramide metabolic process"/>
    <property type="evidence" value="ECO:0007669"/>
    <property type="project" value="InterPro"/>
</dbReference>
<feature type="transmembrane region" description="Helical" evidence="8">
    <location>
        <begin position="111"/>
        <end position="130"/>
    </location>
</feature>
<feature type="transmembrane region" description="Helical" evidence="8">
    <location>
        <begin position="53"/>
        <end position="75"/>
    </location>
</feature>
<dbReference type="AlphaFoldDB" id="A0A5C6F1Q6"/>
<dbReference type="OrthoDB" id="277121at2"/>
<feature type="transmembrane region" description="Helical" evidence="8">
    <location>
        <begin position="161"/>
        <end position="180"/>
    </location>
</feature>
<accession>A0A5C6F1Q6</accession>
<evidence type="ECO:0000256" key="1">
    <source>
        <dbReference type="ARBA" id="ARBA00004141"/>
    </source>
</evidence>
<evidence type="ECO:0000256" key="8">
    <source>
        <dbReference type="SAM" id="Phobius"/>
    </source>
</evidence>
<proteinExistence type="predicted"/>
<sequence>MRLVASESLDFYCERCSDAFWAEPLNAISNVSFLIAAGMAYRLARRESRLSGPVVAMVVMAGLVGLGSFAFHTFATRATQVLDILPIFSFQLYFLWLYLRRLLNWNRGATAATSVVFLCANFAMLTLPPWLNGSLLYAPTYVLLAAMTVHHLVTRLAATRWMVSLLIGLSLSLCCRTIDMAVCESLPIGTHFLWHLINGFVIYASIMVVVVSINEKTPASLS</sequence>
<keyword evidence="2 8" id="KW-0812">Transmembrane</keyword>
<dbReference type="EMBL" id="SJPW01000004">
    <property type="protein sequence ID" value="TWU54524.1"/>
    <property type="molecule type" value="Genomic_DNA"/>
</dbReference>
<feature type="binding site" evidence="7">
    <location>
        <position position="72"/>
    </location>
    <ligand>
        <name>Zn(2+)</name>
        <dbReference type="ChEBI" id="CHEBI:29105"/>
        <note>catalytic</note>
    </ligand>
</feature>
<keyword evidence="6" id="KW-0479">Metal-binding</keyword>
<evidence type="ECO:0000256" key="2">
    <source>
        <dbReference type="ARBA" id="ARBA00022692"/>
    </source>
</evidence>
<organism evidence="9 10">
    <name type="scientific">Rubripirellula tenax</name>
    <dbReference type="NCBI Taxonomy" id="2528015"/>
    <lineage>
        <taxon>Bacteria</taxon>
        <taxon>Pseudomonadati</taxon>
        <taxon>Planctomycetota</taxon>
        <taxon>Planctomycetia</taxon>
        <taxon>Pirellulales</taxon>
        <taxon>Pirellulaceae</taxon>
        <taxon>Rubripirellula</taxon>
    </lineage>
</organism>
<feature type="binding site" evidence="7">
    <location>
        <position position="195"/>
    </location>
    <ligand>
        <name>Zn(2+)</name>
        <dbReference type="ChEBI" id="CHEBI:29105"/>
        <note>catalytic</note>
    </ligand>
</feature>
<evidence type="ECO:0000256" key="4">
    <source>
        <dbReference type="ARBA" id="ARBA00022989"/>
    </source>
</evidence>
<dbReference type="RefSeq" id="WP_146458729.1">
    <property type="nucleotide sequence ID" value="NZ_SJPW01000004.1"/>
</dbReference>